<name>A0A6A4R7D1_9RHOB</name>
<keyword evidence="1" id="KW-0238">DNA-binding</keyword>
<dbReference type="RefSeq" id="WP_158981097.1">
    <property type="nucleotide sequence ID" value="NZ_WSFO01000013.1"/>
</dbReference>
<evidence type="ECO:0000256" key="1">
    <source>
        <dbReference type="ARBA" id="ARBA00023125"/>
    </source>
</evidence>
<dbReference type="InterPro" id="IPR047057">
    <property type="entry name" value="MerR_fam"/>
</dbReference>
<sequence>MKSIDISEVAKLSGFKASALRYYETLGLIQSDSRKGLRRQYDDTVLDRLALISMGQSAGFSLEEIGEVFQKDEHFEIDRQRLHTKADEVEQHIRQLRILARALRHVADCTAPSHSECPTFRKMMTEAPKLATRQKQSKQ</sequence>
<dbReference type="AlphaFoldDB" id="A0A6A4R7D1"/>
<reference evidence="3 4" key="1">
    <citation type="submission" date="2019-12" db="EMBL/GenBank/DDBJ databases">
        <authorList>
            <person name="Zhang Y.-J."/>
        </authorList>
    </citation>
    <scope>NUCLEOTIDE SEQUENCE [LARGE SCALE GENOMIC DNA]</scope>
    <source>
        <strain evidence="3 4">H18S-6</strain>
    </source>
</reference>
<dbReference type="CDD" id="cd04781">
    <property type="entry name" value="HTH_MerR-like_sg6"/>
    <property type="match status" value="1"/>
</dbReference>
<dbReference type="Proteomes" id="UP000441586">
    <property type="component" value="Unassembled WGS sequence"/>
</dbReference>
<gene>
    <name evidence="3" type="ORF">GP644_19225</name>
</gene>
<dbReference type="PANTHER" id="PTHR30204:SF97">
    <property type="entry name" value="MERR FAMILY REGULATORY PROTEIN"/>
    <property type="match status" value="1"/>
</dbReference>
<dbReference type="InterPro" id="IPR000551">
    <property type="entry name" value="MerR-type_HTH_dom"/>
</dbReference>
<proteinExistence type="predicted"/>
<accession>A0A6A4R7D1</accession>
<dbReference type="Pfam" id="PF13411">
    <property type="entry name" value="MerR_1"/>
    <property type="match status" value="1"/>
</dbReference>
<dbReference type="GO" id="GO:0003677">
    <property type="term" value="F:DNA binding"/>
    <property type="evidence" value="ECO:0007669"/>
    <property type="project" value="UniProtKB-KW"/>
</dbReference>
<protein>
    <submittedName>
        <fullName evidence="3">MerR family transcriptional regulator</fullName>
    </submittedName>
</protein>
<organism evidence="3 4">
    <name type="scientific">Parasedimentitalea maritima</name>
    <dbReference type="NCBI Taxonomy" id="2578117"/>
    <lineage>
        <taxon>Bacteria</taxon>
        <taxon>Pseudomonadati</taxon>
        <taxon>Pseudomonadota</taxon>
        <taxon>Alphaproteobacteria</taxon>
        <taxon>Rhodobacterales</taxon>
        <taxon>Paracoccaceae</taxon>
        <taxon>Parasedimentitalea</taxon>
    </lineage>
</organism>
<dbReference type="PROSITE" id="PS50937">
    <property type="entry name" value="HTH_MERR_2"/>
    <property type="match status" value="1"/>
</dbReference>
<dbReference type="PANTHER" id="PTHR30204">
    <property type="entry name" value="REDOX-CYCLING DRUG-SENSING TRANSCRIPTIONAL ACTIVATOR SOXR"/>
    <property type="match status" value="1"/>
</dbReference>
<dbReference type="PRINTS" id="PR00040">
    <property type="entry name" value="HTHMERR"/>
</dbReference>
<evidence type="ECO:0000313" key="4">
    <source>
        <dbReference type="Proteomes" id="UP000441586"/>
    </source>
</evidence>
<dbReference type="GO" id="GO:0003700">
    <property type="term" value="F:DNA-binding transcription factor activity"/>
    <property type="evidence" value="ECO:0007669"/>
    <property type="project" value="InterPro"/>
</dbReference>
<evidence type="ECO:0000313" key="3">
    <source>
        <dbReference type="EMBL" id="KAE9627301.1"/>
    </source>
</evidence>
<dbReference type="SUPFAM" id="SSF46955">
    <property type="entry name" value="Putative DNA-binding domain"/>
    <property type="match status" value="1"/>
</dbReference>
<evidence type="ECO:0000259" key="2">
    <source>
        <dbReference type="PROSITE" id="PS50937"/>
    </source>
</evidence>
<comment type="caution">
    <text evidence="3">The sequence shown here is derived from an EMBL/GenBank/DDBJ whole genome shotgun (WGS) entry which is preliminary data.</text>
</comment>
<feature type="domain" description="HTH merR-type" evidence="2">
    <location>
        <begin position="3"/>
        <end position="71"/>
    </location>
</feature>
<dbReference type="Gene3D" id="1.10.1660.10">
    <property type="match status" value="1"/>
</dbReference>
<dbReference type="InterPro" id="IPR009061">
    <property type="entry name" value="DNA-bd_dom_put_sf"/>
</dbReference>
<dbReference type="SMART" id="SM00422">
    <property type="entry name" value="HTH_MERR"/>
    <property type="match status" value="1"/>
</dbReference>
<dbReference type="EMBL" id="WSFO01000013">
    <property type="protein sequence ID" value="KAE9627301.1"/>
    <property type="molecule type" value="Genomic_DNA"/>
</dbReference>